<gene>
    <name evidence="2" type="ORF">PIB30_016441</name>
</gene>
<feature type="compositionally biased region" description="Basic and acidic residues" evidence="1">
    <location>
        <begin position="143"/>
        <end position="156"/>
    </location>
</feature>
<protein>
    <submittedName>
        <fullName evidence="2">Uncharacterized protein</fullName>
    </submittedName>
</protein>
<name>A0ABU6WAD9_9FABA</name>
<reference evidence="2 3" key="1">
    <citation type="journal article" date="2023" name="Plants (Basel)">
        <title>Bridging the Gap: Combining Genomics and Transcriptomics Approaches to Understand Stylosanthes scabra, an Orphan Legume from the Brazilian Caatinga.</title>
        <authorList>
            <person name="Ferreira-Neto J.R.C."/>
            <person name="da Silva M.D."/>
            <person name="Binneck E."/>
            <person name="de Melo N.F."/>
            <person name="da Silva R.H."/>
            <person name="de Melo A.L.T.M."/>
            <person name="Pandolfi V."/>
            <person name="Bustamante F.O."/>
            <person name="Brasileiro-Vidal A.C."/>
            <person name="Benko-Iseppon A.M."/>
        </authorList>
    </citation>
    <scope>NUCLEOTIDE SEQUENCE [LARGE SCALE GENOMIC DNA]</scope>
    <source>
        <tissue evidence="2">Leaves</tissue>
    </source>
</reference>
<sequence>MAAPGKCAFWLDHEDKPFPWVYWNPEVKDFTVFNLEPLEMAAFKFLVSFPGGLPKRNKFTCQWILDTSDSKLENDLLDVKMKRTKLDNLMAMMADPSRMAPRAVLPTGRPSATVVAAAAAASSLIPAESSSQVPPAPAISATQKEKKQSSKRERTRVVNLEGEEGMKEDPSADLQRKRQKRKGKEDDTFDRVLGDSFFIMFASHFSFGRIPFSRKSMMGFLQLLSTETTSTSWGSLIEGFSLISWIRVRLLSLGLVLANFDRVFARSFSFREMCFTCTCLKEL</sequence>
<feature type="compositionally biased region" description="Basic and acidic residues" evidence="1">
    <location>
        <begin position="164"/>
        <end position="176"/>
    </location>
</feature>
<dbReference type="Proteomes" id="UP001341840">
    <property type="component" value="Unassembled WGS sequence"/>
</dbReference>
<comment type="caution">
    <text evidence="2">The sequence shown here is derived from an EMBL/GenBank/DDBJ whole genome shotgun (WGS) entry which is preliminary data.</text>
</comment>
<proteinExistence type="predicted"/>
<organism evidence="2 3">
    <name type="scientific">Stylosanthes scabra</name>
    <dbReference type="NCBI Taxonomy" id="79078"/>
    <lineage>
        <taxon>Eukaryota</taxon>
        <taxon>Viridiplantae</taxon>
        <taxon>Streptophyta</taxon>
        <taxon>Embryophyta</taxon>
        <taxon>Tracheophyta</taxon>
        <taxon>Spermatophyta</taxon>
        <taxon>Magnoliopsida</taxon>
        <taxon>eudicotyledons</taxon>
        <taxon>Gunneridae</taxon>
        <taxon>Pentapetalae</taxon>
        <taxon>rosids</taxon>
        <taxon>fabids</taxon>
        <taxon>Fabales</taxon>
        <taxon>Fabaceae</taxon>
        <taxon>Papilionoideae</taxon>
        <taxon>50 kb inversion clade</taxon>
        <taxon>dalbergioids sensu lato</taxon>
        <taxon>Dalbergieae</taxon>
        <taxon>Pterocarpus clade</taxon>
        <taxon>Stylosanthes</taxon>
    </lineage>
</organism>
<dbReference type="EMBL" id="JASCZI010181289">
    <property type="protein sequence ID" value="MED6181103.1"/>
    <property type="molecule type" value="Genomic_DNA"/>
</dbReference>
<keyword evidence="3" id="KW-1185">Reference proteome</keyword>
<evidence type="ECO:0000313" key="2">
    <source>
        <dbReference type="EMBL" id="MED6181103.1"/>
    </source>
</evidence>
<accession>A0ABU6WAD9</accession>
<evidence type="ECO:0000313" key="3">
    <source>
        <dbReference type="Proteomes" id="UP001341840"/>
    </source>
</evidence>
<feature type="region of interest" description="Disordered" evidence="1">
    <location>
        <begin position="126"/>
        <end position="185"/>
    </location>
</feature>
<evidence type="ECO:0000256" key="1">
    <source>
        <dbReference type="SAM" id="MobiDB-lite"/>
    </source>
</evidence>